<protein>
    <recommendedName>
        <fullName evidence="3">DUF4926 domain-containing protein</fullName>
    </recommendedName>
</protein>
<evidence type="ECO:0000313" key="2">
    <source>
        <dbReference type="Proteomes" id="UP000243904"/>
    </source>
</evidence>
<evidence type="ECO:0000313" key="1">
    <source>
        <dbReference type="EMBL" id="SDT22441.1"/>
    </source>
</evidence>
<accession>A0A1H1YM17</accession>
<proteinExistence type="predicted"/>
<organism evidence="1 2">
    <name type="scientific">Bradyrhizobium canariense</name>
    <dbReference type="NCBI Taxonomy" id="255045"/>
    <lineage>
        <taxon>Bacteria</taxon>
        <taxon>Pseudomonadati</taxon>
        <taxon>Pseudomonadota</taxon>
        <taxon>Alphaproteobacteria</taxon>
        <taxon>Hyphomicrobiales</taxon>
        <taxon>Nitrobacteraceae</taxon>
        <taxon>Bradyrhizobium</taxon>
    </lineage>
</organism>
<dbReference type="Proteomes" id="UP000243904">
    <property type="component" value="Chromosome I"/>
</dbReference>
<dbReference type="EMBL" id="LT629750">
    <property type="protein sequence ID" value="SDT22441.1"/>
    <property type="molecule type" value="Genomic_DNA"/>
</dbReference>
<gene>
    <name evidence="1" type="ORF">SAMN05444158_4893</name>
</gene>
<evidence type="ECO:0008006" key="3">
    <source>
        <dbReference type="Google" id="ProtNLM"/>
    </source>
</evidence>
<name>A0A1H1YM17_9BRAD</name>
<keyword evidence="2" id="KW-1185">Reference proteome</keyword>
<sequence length="64" mass="6880">MTKLDKAKFKIGDVVSTDGGETGIVQAIFTTVDGEPRYAIENEGALDFICESRLSPRPKAHLAA</sequence>
<reference evidence="2" key="1">
    <citation type="submission" date="2016-10" db="EMBL/GenBank/DDBJ databases">
        <authorList>
            <person name="Varghese N."/>
            <person name="Submissions S."/>
        </authorList>
    </citation>
    <scope>NUCLEOTIDE SEQUENCE [LARGE SCALE GENOMIC DNA]</scope>
    <source>
        <strain evidence="2">GAS369</strain>
    </source>
</reference>
<dbReference type="AlphaFoldDB" id="A0A1H1YM17"/>